<evidence type="ECO:0000313" key="1">
    <source>
        <dbReference type="EMBL" id="AHC40304.1"/>
    </source>
</evidence>
<sequence length="47" mass="5367">MTVKKKISKEDSSGSEGTVRGSLWTCVEKDSKMGLQKNLKFNWFKND</sequence>
<accession>A0ABM5P1I8</accession>
<gene>
    <name evidence="1" type="ORF">OVS_02215</name>
</gene>
<keyword evidence="2" id="KW-1185">Reference proteome</keyword>
<organism evidence="1 2">
    <name type="scientific">Mycoplasma ovis str. Michigan</name>
    <dbReference type="NCBI Taxonomy" id="1415773"/>
    <lineage>
        <taxon>Bacteria</taxon>
        <taxon>Bacillati</taxon>
        <taxon>Mycoplasmatota</taxon>
        <taxon>Mollicutes</taxon>
        <taxon>Mycoplasmataceae</taxon>
        <taxon>Mycoplasma</taxon>
    </lineage>
</organism>
<protein>
    <submittedName>
        <fullName evidence="1">Uncharacterized protein</fullName>
    </submittedName>
</protein>
<dbReference type="EMBL" id="CP006935">
    <property type="protein sequence ID" value="AHC40304.1"/>
    <property type="molecule type" value="Genomic_DNA"/>
</dbReference>
<evidence type="ECO:0000313" key="2">
    <source>
        <dbReference type="Proteomes" id="UP000018745"/>
    </source>
</evidence>
<name>A0ABM5P1I8_9MOLU</name>
<proteinExistence type="predicted"/>
<reference evidence="1 2" key="1">
    <citation type="journal article" date="2014" name="Genome Announc.">
        <title>Complete Genome Sequence of Mycoplasma ovis Strain Michigan, a Hemoplasma of Sheep with Two Distinct 16S rRNA Genes.</title>
        <authorList>
            <person name="Deshuillers P.L."/>
            <person name="Santos A.P."/>
            <person name="do Nascimento N.C."/>
            <person name="Hampel J.A."/>
            <person name="Bergin I.L."/>
            <person name="Dyson M.C."/>
            <person name="Messick J.B."/>
        </authorList>
    </citation>
    <scope>NUCLEOTIDE SEQUENCE [LARGE SCALE GENOMIC DNA]</scope>
    <source>
        <strain evidence="1 2">Michigan</strain>
    </source>
</reference>
<dbReference type="Proteomes" id="UP000018745">
    <property type="component" value="Chromosome"/>
</dbReference>